<dbReference type="Gene3D" id="3.20.20.370">
    <property type="entry name" value="Glycoside hydrolase/deacetylase"/>
    <property type="match status" value="1"/>
</dbReference>
<dbReference type="GO" id="GO:0016810">
    <property type="term" value="F:hydrolase activity, acting on carbon-nitrogen (but not peptide) bonds"/>
    <property type="evidence" value="ECO:0007669"/>
    <property type="project" value="InterPro"/>
</dbReference>
<dbReference type="AlphaFoldDB" id="A0A7W0HPZ7"/>
<dbReference type="EMBL" id="JACDUR010000003">
    <property type="protein sequence ID" value="MBA2891399.1"/>
    <property type="molecule type" value="Genomic_DNA"/>
</dbReference>
<keyword evidence="5" id="KW-1185">Reference proteome</keyword>
<dbReference type="InterPro" id="IPR002509">
    <property type="entry name" value="NODB_dom"/>
</dbReference>
<comment type="subcellular location">
    <subcellularLocation>
        <location evidence="1">Secreted</location>
    </subcellularLocation>
</comment>
<proteinExistence type="predicted"/>
<name>A0A7W0HPZ7_9ACTN</name>
<dbReference type="PANTHER" id="PTHR34216">
    <property type="match status" value="1"/>
</dbReference>
<sequence>MSPTRQQVLMYHSVDDYQEDPYLITVKPQRFRAQMAWLKRHRLRGVSMKELLRAQKAARADRLVGLTFDDGYADFAIHALPVLLQHGFTATVFAVTSRLGGDNSWDPLGPRKPLMDAQQLRAITGHGMEVGSHTQTHLSLPGATAAEIRAEVEDSRQQLSAVLGHEVTGLAYPYGHADRAAIDAVRAAGYTYACGIKPDGADRYCLPRTHVGDRDRYLRLKAKRALHRWTWGRQR</sequence>
<gene>
    <name evidence="4" type="ORF">HNR30_002740</name>
</gene>
<dbReference type="GO" id="GO:0005975">
    <property type="term" value="P:carbohydrate metabolic process"/>
    <property type="evidence" value="ECO:0007669"/>
    <property type="project" value="InterPro"/>
</dbReference>
<dbReference type="PROSITE" id="PS51677">
    <property type="entry name" value="NODB"/>
    <property type="match status" value="1"/>
</dbReference>
<dbReference type="PANTHER" id="PTHR34216:SF3">
    <property type="entry name" value="POLY-BETA-1,6-N-ACETYL-D-GLUCOSAMINE N-DEACETYLASE"/>
    <property type="match status" value="1"/>
</dbReference>
<dbReference type="InterPro" id="IPR051398">
    <property type="entry name" value="Polysacch_Deacetylase"/>
</dbReference>
<dbReference type="RefSeq" id="WP_220133567.1">
    <property type="nucleotide sequence ID" value="NZ_BAABAM010000002.1"/>
</dbReference>
<dbReference type="Proteomes" id="UP000530928">
    <property type="component" value="Unassembled WGS sequence"/>
</dbReference>
<dbReference type="CDD" id="cd10918">
    <property type="entry name" value="CE4_NodB_like_5s_6s"/>
    <property type="match status" value="1"/>
</dbReference>
<evidence type="ECO:0000313" key="4">
    <source>
        <dbReference type="EMBL" id="MBA2891399.1"/>
    </source>
</evidence>
<evidence type="ECO:0000256" key="2">
    <source>
        <dbReference type="ARBA" id="ARBA00022729"/>
    </source>
</evidence>
<reference evidence="4 5" key="1">
    <citation type="submission" date="2020-07" db="EMBL/GenBank/DDBJ databases">
        <title>Genomic Encyclopedia of Type Strains, Phase IV (KMG-IV): sequencing the most valuable type-strain genomes for metagenomic binning, comparative biology and taxonomic classification.</title>
        <authorList>
            <person name="Goeker M."/>
        </authorList>
    </citation>
    <scope>NUCLEOTIDE SEQUENCE [LARGE SCALE GENOMIC DNA]</scope>
    <source>
        <strain evidence="4 5">DSM 45533</strain>
    </source>
</reference>
<organism evidence="4 5">
    <name type="scientific">Nonomuraea soli</name>
    <dbReference type="NCBI Taxonomy" id="1032476"/>
    <lineage>
        <taxon>Bacteria</taxon>
        <taxon>Bacillati</taxon>
        <taxon>Actinomycetota</taxon>
        <taxon>Actinomycetes</taxon>
        <taxon>Streptosporangiales</taxon>
        <taxon>Streptosporangiaceae</taxon>
        <taxon>Nonomuraea</taxon>
    </lineage>
</organism>
<evidence type="ECO:0000313" key="5">
    <source>
        <dbReference type="Proteomes" id="UP000530928"/>
    </source>
</evidence>
<dbReference type="InterPro" id="IPR011330">
    <property type="entry name" value="Glyco_hydro/deAcase_b/a-brl"/>
</dbReference>
<comment type="caution">
    <text evidence="4">The sequence shown here is derived from an EMBL/GenBank/DDBJ whole genome shotgun (WGS) entry which is preliminary data.</text>
</comment>
<feature type="domain" description="NodB homology" evidence="3">
    <location>
        <begin position="62"/>
        <end position="235"/>
    </location>
</feature>
<evidence type="ECO:0000259" key="3">
    <source>
        <dbReference type="PROSITE" id="PS51677"/>
    </source>
</evidence>
<evidence type="ECO:0000256" key="1">
    <source>
        <dbReference type="ARBA" id="ARBA00004613"/>
    </source>
</evidence>
<dbReference type="Pfam" id="PF01522">
    <property type="entry name" value="Polysacc_deac_1"/>
    <property type="match status" value="1"/>
</dbReference>
<dbReference type="GO" id="GO:0005576">
    <property type="term" value="C:extracellular region"/>
    <property type="evidence" value="ECO:0007669"/>
    <property type="project" value="UniProtKB-SubCell"/>
</dbReference>
<keyword evidence="2" id="KW-0732">Signal</keyword>
<dbReference type="SUPFAM" id="SSF88713">
    <property type="entry name" value="Glycoside hydrolase/deacetylase"/>
    <property type="match status" value="1"/>
</dbReference>
<protein>
    <submittedName>
        <fullName evidence="4">Peptidoglycan/xylan/chitin deacetylase (PgdA/CDA1 family)</fullName>
    </submittedName>
</protein>
<accession>A0A7W0HPZ7</accession>